<sequence length="287" mass="32770">MPFLKFTVPPFPAFIAAGEGVFKKGETHVRRVFSVFDLLYVTKGVMYITEDGNSFSVEAGEYILLSPGLEHYGTKGSEETTCYSWLHFEKAAYDVTEKAGNNWAELRHKKGSFEEPARYRLALPQKGKVRRPQFMAGQFGVLIDDSAENSDLPLRKQILFEELLLHLQKEAFHIPSAKERVAWEAARYLQEHFQEKTTIKALSSALHYNQDYVTRCMQQVLGVTPGQYTNKVRMTEAKRLLSSTNDKMGVIADAIGMEDPTYFSKLFKQIEGVTPLEYRKFVSRKTD</sequence>
<dbReference type="InterPro" id="IPR014710">
    <property type="entry name" value="RmlC-like_jellyroll"/>
</dbReference>
<dbReference type="GO" id="GO:0003700">
    <property type="term" value="F:DNA-binding transcription factor activity"/>
    <property type="evidence" value="ECO:0007669"/>
    <property type="project" value="InterPro"/>
</dbReference>
<dbReference type="InterPro" id="IPR018062">
    <property type="entry name" value="HTH_AraC-typ_CS"/>
</dbReference>
<dbReference type="RefSeq" id="WP_061521774.1">
    <property type="nucleotide sequence ID" value="NZ_JANBMN010000026.1"/>
</dbReference>
<keyword evidence="1" id="KW-0805">Transcription regulation</keyword>
<keyword evidence="6" id="KW-1185">Reference proteome</keyword>
<comment type="caution">
    <text evidence="5">The sequence shown here is derived from an EMBL/GenBank/DDBJ whole genome shotgun (WGS) entry which is preliminary data.</text>
</comment>
<evidence type="ECO:0000256" key="1">
    <source>
        <dbReference type="ARBA" id="ARBA00023015"/>
    </source>
</evidence>
<protein>
    <submittedName>
        <fullName evidence="5">AraC family transcriptional regulator</fullName>
    </submittedName>
</protein>
<dbReference type="Gene3D" id="1.10.10.60">
    <property type="entry name" value="Homeodomain-like"/>
    <property type="match status" value="2"/>
</dbReference>
<reference evidence="6" key="1">
    <citation type="submission" date="2016-02" db="EMBL/GenBank/DDBJ databases">
        <authorList>
            <person name="Dunlap C."/>
        </authorList>
    </citation>
    <scope>NUCLEOTIDE SEQUENCE [LARGE SCALE GENOMIC DNA]</scope>
    <source>
        <strain evidence="6">NRRL B-41092</strain>
    </source>
</reference>
<evidence type="ECO:0000259" key="4">
    <source>
        <dbReference type="PROSITE" id="PS01124"/>
    </source>
</evidence>
<dbReference type="EMBL" id="LSBA01000016">
    <property type="protein sequence ID" value="KXZ18854.1"/>
    <property type="molecule type" value="Genomic_DNA"/>
</dbReference>
<proteinExistence type="predicted"/>
<dbReference type="SUPFAM" id="SSF46689">
    <property type="entry name" value="Homeodomain-like"/>
    <property type="match status" value="2"/>
</dbReference>
<feature type="domain" description="HTH araC/xylS-type" evidence="4">
    <location>
        <begin position="183"/>
        <end position="281"/>
    </location>
</feature>
<evidence type="ECO:0000256" key="2">
    <source>
        <dbReference type="ARBA" id="ARBA00023125"/>
    </source>
</evidence>
<dbReference type="SMART" id="SM00342">
    <property type="entry name" value="HTH_ARAC"/>
    <property type="match status" value="1"/>
</dbReference>
<organism evidence="5 6">
    <name type="scientific">Bacillus nakamurai</name>
    <dbReference type="NCBI Taxonomy" id="1793963"/>
    <lineage>
        <taxon>Bacteria</taxon>
        <taxon>Bacillati</taxon>
        <taxon>Bacillota</taxon>
        <taxon>Bacilli</taxon>
        <taxon>Bacillales</taxon>
        <taxon>Bacillaceae</taxon>
        <taxon>Bacillus</taxon>
    </lineage>
</organism>
<dbReference type="InterPro" id="IPR003313">
    <property type="entry name" value="AraC-bd"/>
</dbReference>
<accession>A0A150F830</accession>
<dbReference type="Pfam" id="PF02311">
    <property type="entry name" value="AraC_binding"/>
    <property type="match status" value="1"/>
</dbReference>
<evidence type="ECO:0000313" key="5">
    <source>
        <dbReference type="EMBL" id="KXZ18854.1"/>
    </source>
</evidence>
<gene>
    <name evidence="5" type="ORF">AXI58_16000</name>
</gene>
<dbReference type="InterPro" id="IPR037923">
    <property type="entry name" value="HTH-like"/>
</dbReference>
<dbReference type="Pfam" id="PF12833">
    <property type="entry name" value="HTH_18"/>
    <property type="match status" value="1"/>
</dbReference>
<dbReference type="Gene3D" id="2.60.120.10">
    <property type="entry name" value="Jelly Rolls"/>
    <property type="match status" value="1"/>
</dbReference>
<dbReference type="OrthoDB" id="192171at2"/>
<keyword evidence="3" id="KW-0804">Transcription</keyword>
<dbReference type="AlphaFoldDB" id="A0A150F830"/>
<dbReference type="Proteomes" id="UP000075430">
    <property type="component" value="Unassembled WGS sequence"/>
</dbReference>
<dbReference type="GO" id="GO:0043565">
    <property type="term" value="F:sequence-specific DNA binding"/>
    <property type="evidence" value="ECO:0007669"/>
    <property type="project" value="InterPro"/>
</dbReference>
<evidence type="ECO:0000256" key="3">
    <source>
        <dbReference type="ARBA" id="ARBA00023163"/>
    </source>
</evidence>
<dbReference type="PROSITE" id="PS00041">
    <property type="entry name" value="HTH_ARAC_FAMILY_1"/>
    <property type="match status" value="1"/>
</dbReference>
<dbReference type="PANTHER" id="PTHR43280">
    <property type="entry name" value="ARAC-FAMILY TRANSCRIPTIONAL REGULATOR"/>
    <property type="match status" value="1"/>
</dbReference>
<dbReference type="STRING" id="1793963.AXI58_16000"/>
<keyword evidence="2" id="KW-0238">DNA-binding</keyword>
<evidence type="ECO:0000313" key="6">
    <source>
        <dbReference type="Proteomes" id="UP000075430"/>
    </source>
</evidence>
<dbReference type="InterPro" id="IPR009057">
    <property type="entry name" value="Homeodomain-like_sf"/>
</dbReference>
<dbReference type="SUPFAM" id="SSF51215">
    <property type="entry name" value="Regulatory protein AraC"/>
    <property type="match status" value="1"/>
</dbReference>
<dbReference type="PROSITE" id="PS01124">
    <property type="entry name" value="HTH_ARAC_FAMILY_2"/>
    <property type="match status" value="1"/>
</dbReference>
<dbReference type="InterPro" id="IPR018060">
    <property type="entry name" value="HTH_AraC"/>
</dbReference>
<dbReference type="PANTHER" id="PTHR43280:SF30">
    <property type="entry name" value="MMSAB OPERON REGULATORY PROTEIN"/>
    <property type="match status" value="1"/>
</dbReference>
<name>A0A150F830_9BACI</name>